<organism evidence="3 4">
    <name type="scientific">Pseudohongiella acticola</name>
    <dbReference type="NCBI Taxonomy" id="1524254"/>
    <lineage>
        <taxon>Bacteria</taxon>
        <taxon>Pseudomonadati</taxon>
        <taxon>Pseudomonadota</taxon>
        <taxon>Gammaproteobacteria</taxon>
        <taxon>Pseudomonadales</taxon>
        <taxon>Pseudohongiellaceae</taxon>
        <taxon>Pseudohongiella</taxon>
    </lineage>
</organism>
<evidence type="ECO:0000313" key="4">
    <source>
        <dbReference type="Proteomes" id="UP000175669"/>
    </source>
</evidence>
<dbReference type="EMBL" id="MASR01000001">
    <property type="protein sequence ID" value="OFE12296.1"/>
    <property type="molecule type" value="Genomic_DNA"/>
</dbReference>
<feature type="transmembrane region" description="Helical" evidence="2">
    <location>
        <begin position="99"/>
        <end position="119"/>
    </location>
</feature>
<keyword evidence="2" id="KW-1133">Transmembrane helix</keyword>
<evidence type="ECO:0000256" key="1">
    <source>
        <dbReference type="SAM" id="MobiDB-lite"/>
    </source>
</evidence>
<dbReference type="Proteomes" id="UP000175669">
    <property type="component" value="Unassembled WGS sequence"/>
</dbReference>
<gene>
    <name evidence="3" type="ORF">PHACT_03410</name>
</gene>
<dbReference type="AlphaFoldDB" id="A0A1E8CIL2"/>
<keyword evidence="2" id="KW-0472">Membrane</keyword>
<evidence type="ECO:0000313" key="3">
    <source>
        <dbReference type="EMBL" id="OFE12296.1"/>
    </source>
</evidence>
<comment type="caution">
    <text evidence="3">The sequence shown here is derived from an EMBL/GenBank/DDBJ whole genome shotgun (WGS) entry which is preliminary data.</text>
</comment>
<keyword evidence="4" id="KW-1185">Reference proteome</keyword>
<keyword evidence="2" id="KW-0812">Transmembrane</keyword>
<sequence length="174" mass="19600">MAACASIDNWIKRATTGIINTSQHHSIWNLMLGQILITLLVIIAAVIFLRRQRSREQTGTRKAPLPRRSDPWHADNRQNTPPPDPTGTQAPMASNLKTVLWLVLAGVVTIGSVTTYLQWQDQQRLVTVLLYRDADQNPIIYRVSKRNIGERSFITEDGTQVTVSTNERMEIVGL</sequence>
<proteinExistence type="predicted"/>
<feature type="transmembrane region" description="Helical" evidence="2">
    <location>
        <begin position="27"/>
        <end position="49"/>
    </location>
</feature>
<accession>A0A1E8CIL2</accession>
<reference evidence="4" key="1">
    <citation type="submission" date="2016-07" db="EMBL/GenBank/DDBJ databases">
        <authorList>
            <person name="Florea S."/>
            <person name="Webb J.S."/>
            <person name="Jaromczyk J."/>
            <person name="Schardl C.L."/>
        </authorList>
    </citation>
    <scope>NUCLEOTIDE SEQUENCE [LARGE SCALE GENOMIC DNA]</scope>
    <source>
        <strain evidence="4">KCTC 42131</strain>
    </source>
</reference>
<dbReference type="STRING" id="1524254.PHACT_03410"/>
<name>A0A1E8CIL2_9GAMM</name>
<protein>
    <submittedName>
        <fullName evidence="3">Uncharacterized protein</fullName>
    </submittedName>
</protein>
<feature type="region of interest" description="Disordered" evidence="1">
    <location>
        <begin position="57"/>
        <end position="90"/>
    </location>
</feature>
<evidence type="ECO:0000256" key="2">
    <source>
        <dbReference type="SAM" id="Phobius"/>
    </source>
</evidence>
<feature type="compositionally biased region" description="Basic and acidic residues" evidence="1">
    <location>
        <begin position="67"/>
        <end position="76"/>
    </location>
</feature>